<dbReference type="InterPro" id="IPR050291">
    <property type="entry name" value="CDF_Transporter"/>
</dbReference>
<dbReference type="GO" id="GO:0016020">
    <property type="term" value="C:membrane"/>
    <property type="evidence" value="ECO:0007669"/>
    <property type="project" value="UniProtKB-SubCell"/>
</dbReference>
<comment type="subcellular location">
    <subcellularLocation>
        <location evidence="1">Membrane</location>
        <topology evidence="1">Multi-pass membrane protein</topology>
    </subcellularLocation>
</comment>
<evidence type="ECO:0000256" key="6">
    <source>
        <dbReference type="ARBA" id="ARBA00023136"/>
    </source>
</evidence>
<dbReference type="PANTHER" id="PTHR43840:SF15">
    <property type="entry name" value="MITOCHONDRIAL METAL TRANSPORTER 1-RELATED"/>
    <property type="match status" value="1"/>
</dbReference>
<dbReference type="Pfam" id="PF01545">
    <property type="entry name" value="Cation_efflux"/>
    <property type="match status" value="1"/>
</dbReference>
<evidence type="ECO:0000256" key="5">
    <source>
        <dbReference type="ARBA" id="ARBA00022989"/>
    </source>
</evidence>
<evidence type="ECO:0000256" key="4">
    <source>
        <dbReference type="ARBA" id="ARBA00022692"/>
    </source>
</evidence>
<evidence type="ECO:0000313" key="10">
    <source>
        <dbReference type="EMBL" id="NMO96756.1"/>
    </source>
</evidence>
<evidence type="ECO:0000313" key="11">
    <source>
        <dbReference type="Proteomes" id="UP000565468"/>
    </source>
</evidence>
<organism evidence="10 11">
    <name type="scientific">Paenibacillus lemnae</name>
    <dbReference type="NCBI Taxonomy" id="1330551"/>
    <lineage>
        <taxon>Bacteria</taxon>
        <taxon>Bacillati</taxon>
        <taxon>Bacillota</taxon>
        <taxon>Bacilli</taxon>
        <taxon>Bacillales</taxon>
        <taxon>Paenibacillaceae</taxon>
        <taxon>Paenibacillus</taxon>
    </lineage>
</organism>
<accession>A0A848M806</accession>
<dbReference type="GO" id="GO:0008324">
    <property type="term" value="F:monoatomic cation transmembrane transporter activity"/>
    <property type="evidence" value="ECO:0007669"/>
    <property type="project" value="InterPro"/>
</dbReference>
<dbReference type="NCBIfam" id="TIGR01297">
    <property type="entry name" value="CDF"/>
    <property type="match status" value="1"/>
</dbReference>
<keyword evidence="4 7" id="KW-0812">Transmembrane</keyword>
<dbReference type="PANTHER" id="PTHR43840">
    <property type="entry name" value="MITOCHONDRIAL METAL TRANSPORTER 1-RELATED"/>
    <property type="match status" value="1"/>
</dbReference>
<dbReference type="EMBL" id="JABBPN010000012">
    <property type="protein sequence ID" value="NMO96756.1"/>
    <property type="molecule type" value="Genomic_DNA"/>
</dbReference>
<keyword evidence="11" id="KW-1185">Reference proteome</keyword>
<sequence length="320" mass="35705">MNNVPSPQQQTRAVWTGIISDFAIAAGKGAVGYFSGSRALMADALHSAANGLALLAARGPSDTYLSRRFRKDNDHNSDAERMGAILVPLLLVMGGLWMSFAAIRDVFSRTPEVPKDSALLVVLISLMVKEAVFQYHARNQAESSRASFQVHSRNHRTGIYASMGVIIGIGLSMAAPYIGWNALLYSDWLMAFLISLVVVYKGLKRMLEALEERDADLPPSLEHSADYYDTIQRVYGVITIEELKVHPRGHAQVQLDVRVTVNPKITVWEAHEIAERIRKLLQHRFVQIIEAQIITVPYETGYPYKSNYDLIDNDLPTLPQ</sequence>
<dbReference type="Gene3D" id="1.20.1510.10">
    <property type="entry name" value="Cation efflux protein transmembrane domain"/>
    <property type="match status" value="1"/>
</dbReference>
<evidence type="ECO:0000256" key="2">
    <source>
        <dbReference type="ARBA" id="ARBA00008114"/>
    </source>
</evidence>
<evidence type="ECO:0000256" key="1">
    <source>
        <dbReference type="ARBA" id="ARBA00004141"/>
    </source>
</evidence>
<dbReference type="SUPFAM" id="SSF160240">
    <property type="entry name" value="Cation efflux protein cytoplasmic domain-like"/>
    <property type="match status" value="1"/>
</dbReference>
<protein>
    <submittedName>
        <fullName evidence="10">Cation diffusion facilitator family transporter</fullName>
    </submittedName>
</protein>
<dbReference type="InterPro" id="IPR058533">
    <property type="entry name" value="Cation_efflux_TM"/>
</dbReference>
<dbReference type="InterPro" id="IPR027470">
    <property type="entry name" value="Cation_efflux_CTD"/>
</dbReference>
<keyword evidence="5 7" id="KW-1133">Transmembrane helix</keyword>
<feature type="domain" description="Cation efflux protein cytoplasmic" evidence="9">
    <location>
        <begin position="223"/>
        <end position="286"/>
    </location>
</feature>
<proteinExistence type="inferred from homology"/>
<dbReference type="InterPro" id="IPR002524">
    <property type="entry name" value="Cation_efflux"/>
</dbReference>
<keyword evidence="6 7" id="KW-0472">Membrane</keyword>
<feature type="domain" description="Cation efflux protein transmembrane" evidence="8">
    <location>
        <begin position="15"/>
        <end position="210"/>
    </location>
</feature>
<dbReference type="SUPFAM" id="SSF161111">
    <property type="entry name" value="Cation efflux protein transmembrane domain-like"/>
    <property type="match status" value="1"/>
</dbReference>
<evidence type="ECO:0000259" key="9">
    <source>
        <dbReference type="Pfam" id="PF16916"/>
    </source>
</evidence>
<dbReference type="AlphaFoldDB" id="A0A848M806"/>
<feature type="transmembrane region" description="Helical" evidence="7">
    <location>
        <begin position="83"/>
        <end position="103"/>
    </location>
</feature>
<dbReference type="InterPro" id="IPR036837">
    <property type="entry name" value="Cation_efflux_CTD_sf"/>
</dbReference>
<dbReference type="Proteomes" id="UP000565468">
    <property type="component" value="Unassembled WGS sequence"/>
</dbReference>
<keyword evidence="3" id="KW-0813">Transport</keyword>
<feature type="transmembrane region" description="Helical" evidence="7">
    <location>
        <begin position="185"/>
        <end position="203"/>
    </location>
</feature>
<gene>
    <name evidence="10" type="ORF">HII30_13405</name>
</gene>
<dbReference type="InterPro" id="IPR027469">
    <property type="entry name" value="Cation_efflux_TMD_sf"/>
</dbReference>
<comment type="similarity">
    <text evidence="2">Belongs to the cation diffusion facilitator (CDF) transporter (TC 2.A.4) family.</text>
</comment>
<evidence type="ECO:0000256" key="7">
    <source>
        <dbReference type="SAM" id="Phobius"/>
    </source>
</evidence>
<name>A0A848M806_PAELE</name>
<dbReference type="Pfam" id="PF16916">
    <property type="entry name" value="ZT_dimer"/>
    <property type="match status" value="1"/>
</dbReference>
<evidence type="ECO:0000256" key="3">
    <source>
        <dbReference type="ARBA" id="ARBA00022448"/>
    </source>
</evidence>
<evidence type="ECO:0000259" key="8">
    <source>
        <dbReference type="Pfam" id="PF01545"/>
    </source>
</evidence>
<dbReference type="RefSeq" id="WP_169505549.1">
    <property type="nucleotide sequence ID" value="NZ_JABBPN010000012.1"/>
</dbReference>
<feature type="transmembrane region" description="Helical" evidence="7">
    <location>
        <begin position="158"/>
        <end position="179"/>
    </location>
</feature>
<comment type="caution">
    <text evidence="10">The sequence shown here is derived from an EMBL/GenBank/DDBJ whole genome shotgun (WGS) entry which is preliminary data.</text>
</comment>
<reference evidence="10 11" key="1">
    <citation type="submission" date="2020-04" db="EMBL/GenBank/DDBJ databases">
        <title>Paenibacillus algicola sp. nov., a novel marine bacterium producing alginate lyase.</title>
        <authorList>
            <person name="Huang H."/>
        </authorList>
    </citation>
    <scope>NUCLEOTIDE SEQUENCE [LARGE SCALE GENOMIC DNA]</scope>
    <source>
        <strain evidence="10 11">L7-75</strain>
    </source>
</reference>
<dbReference type="Gene3D" id="3.30.70.1350">
    <property type="entry name" value="Cation efflux protein, cytoplasmic domain"/>
    <property type="match status" value="1"/>
</dbReference>